<accession>A0A1I7HHM0</accession>
<gene>
    <name evidence="3" type="ORF">SAMN05421784_11442</name>
</gene>
<keyword evidence="1" id="KW-0812">Transmembrane</keyword>
<keyword evidence="1" id="KW-0472">Membrane</keyword>
<reference evidence="4" key="1">
    <citation type="submission" date="2016-10" db="EMBL/GenBank/DDBJ databases">
        <authorList>
            <person name="Varghese N."/>
            <person name="Submissions S."/>
        </authorList>
    </citation>
    <scope>NUCLEOTIDE SEQUENCE [LARGE SCALE GENOMIC DNA]</scope>
    <source>
        <strain evidence="4">DSM 18168</strain>
    </source>
</reference>
<feature type="transmembrane region" description="Helical" evidence="1">
    <location>
        <begin position="112"/>
        <end position="128"/>
    </location>
</feature>
<dbReference type="Proteomes" id="UP000242496">
    <property type="component" value="Unassembled WGS sequence"/>
</dbReference>
<feature type="transmembrane region" description="Helical" evidence="1">
    <location>
        <begin position="227"/>
        <end position="247"/>
    </location>
</feature>
<feature type="transmembrane region" description="Helical" evidence="1">
    <location>
        <begin position="73"/>
        <end position="91"/>
    </location>
</feature>
<proteinExistence type="predicted"/>
<dbReference type="STRING" id="351659.SAMN05421784_11442"/>
<feature type="transmembrane region" description="Helical" evidence="1">
    <location>
        <begin position="202"/>
        <end position="221"/>
    </location>
</feature>
<dbReference type="AlphaFoldDB" id="A0A1I7HHM0"/>
<dbReference type="InterPro" id="IPR005804">
    <property type="entry name" value="FA_desaturase_dom"/>
</dbReference>
<organism evidence="3 4">
    <name type="scientific">Xenorhabdus koppenhoeferi</name>
    <dbReference type="NCBI Taxonomy" id="351659"/>
    <lineage>
        <taxon>Bacteria</taxon>
        <taxon>Pseudomonadati</taxon>
        <taxon>Pseudomonadota</taxon>
        <taxon>Gammaproteobacteria</taxon>
        <taxon>Enterobacterales</taxon>
        <taxon>Morganellaceae</taxon>
        <taxon>Xenorhabdus</taxon>
    </lineage>
</organism>
<dbReference type="OrthoDB" id="1550403at2"/>
<keyword evidence="4" id="KW-1185">Reference proteome</keyword>
<dbReference type="EMBL" id="FPBJ01000014">
    <property type="protein sequence ID" value="SFU60235.1"/>
    <property type="molecule type" value="Genomic_DNA"/>
</dbReference>
<feature type="transmembrane region" description="Helical" evidence="1">
    <location>
        <begin position="49"/>
        <end position="67"/>
    </location>
</feature>
<evidence type="ECO:0000313" key="3">
    <source>
        <dbReference type="EMBL" id="SFU60235.1"/>
    </source>
</evidence>
<dbReference type="RefSeq" id="WP_092550496.1">
    <property type="nucleotide sequence ID" value="NZ_CAWRBG010000030.1"/>
</dbReference>
<keyword evidence="1" id="KW-1133">Transmembrane helix</keyword>
<name>A0A1I7HHM0_9GAMM</name>
<evidence type="ECO:0000256" key="1">
    <source>
        <dbReference type="SAM" id="Phobius"/>
    </source>
</evidence>
<sequence>MSNDKNYFSSHIRESMQILPNIFQKPLTIITGKPIAGQSRIKLSAITEFILTVLIFITSTLGAILVLPYIPGILWFIIIPICWVITVGCLRKIQVTYAHHAVHRCLFNSNKLLNRVMLALCTIIPVSQNGRDYTVDHLGHHNEKNFTTEEDSDAAFLKSLGFIPGMPVSYYKKLLFLTIISPMFHLRFFWSRINSFIFRGSLIESLFAVIWLAILIVPVFFEPVLSILCIYIPYFVIYHISSLLQFLTEHAWLITKHSPKDLDDYARRCWGRFTGEIYPTNSNILSKISWWLKMLFFHAPCRIMILCGDLPVHDWHHLAGELGQSSIYWQNSIYLRQQAVMTQNEKIVLQEIWGIRNMVMNSFISLSKAEV</sequence>
<evidence type="ECO:0000259" key="2">
    <source>
        <dbReference type="Pfam" id="PF00487"/>
    </source>
</evidence>
<feature type="domain" description="Fatty acid desaturase" evidence="2">
    <location>
        <begin position="79"/>
        <end position="298"/>
    </location>
</feature>
<dbReference type="Pfam" id="PF00487">
    <property type="entry name" value="FA_desaturase"/>
    <property type="match status" value="1"/>
</dbReference>
<feature type="transmembrane region" description="Helical" evidence="1">
    <location>
        <begin position="170"/>
        <end position="190"/>
    </location>
</feature>
<protein>
    <submittedName>
        <fullName evidence="3">Fatty acid desaturase</fullName>
    </submittedName>
</protein>
<evidence type="ECO:0000313" key="4">
    <source>
        <dbReference type="Proteomes" id="UP000242496"/>
    </source>
</evidence>
<dbReference type="GO" id="GO:0006629">
    <property type="term" value="P:lipid metabolic process"/>
    <property type="evidence" value="ECO:0007669"/>
    <property type="project" value="InterPro"/>
</dbReference>